<organism evidence="1 2">
    <name type="scientific">Streptomyces luteireticuli</name>
    <dbReference type="NCBI Taxonomy" id="173858"/>
    <lineage>
        <taxon>Bacteria</taxon>
        <taxon>Bacillati</taxon>
        <taxon>Actinomycetota</taxon>
        <taxon>Actinomycetes</taxon>
        <taxon>Kitasatosporales</taxon>
        <taxon>Streptomycetaceae</taxon>
        <taxon>Streptomyces</taxon>
    </lineage>
</organism>
<evidence type="ECO:0000313" key="1">
    <source>
        <dbReference type="EMBL" id="GAA0383390.1"/>
    </source>
</evidence>
<dbReference type="RefSeq" id="WP_344018271.1">
    <property type="nucleotide sequence ID" value="NZ_BAAABX010000001.1"/>
</dbReference>
<dbReference type="InterPro" id="IPR045558">
    <property type="entry name" value="DUF6317"/>
</dbReference>
<dbReference type="EMBL" id="BAAABX010000001">
    <property type="protein sequence ID" value="GAA0383390.1"/>
    <property type="molecule type" value="Genomic_DNA"/>
</dbReference>
<reference evidence="2" key="1">
    <citation type="journal article" date="2019" name="Int. J. Syst. Evol. Microbiol.">
        <title>The Global Catalogue of Microorganisms (GCM) 10K type strain sequencing project: providing services to taxonomists for standard genome sequencing and annotation.</title>
        <authorList>
            <consortium name="The Broad Institute Genomics Platform"/>
            <consortium name="The Broad Institute Genome Sequencing Center for Infectious Disease"/>
            <person name="Wu L."/>
            <person name="Ma J."/>
        </authorList>
    </citation>
    <scope>NUCLEOTIDE SEQUENCE [LARGE SCALE GENOMIC DNA]</scope>
    <source>
        <strain evidence="2">JCM 4788</strain>
    </source>
</reference>
<name>A0ABP3HYG2_9ACTN</name>
<dbReference type="Proteomes" id="UP001500879">
    <property type="component" value="Unassembled WGS sequence"/>
</dbReference>
<dbReference type="Pfam" id="PF19840">
    <property type="entry name" value="DUF6317"/>
    <property type="match status" value="1"/>
</dbReference>
<gene>
    <name evidence="1" type="ORF">GCM10010357_00430</name>
</gene>
<accession>A0ABP3HYG2</accession>
<evidence type="ECO:0008006" key="3">
    <source>
        <dbReference type="Google" id="ProtNLM"/>
    </source>
</evidence>
<proteinExistence type="predicted"/>
<keyword evidence="2" id="KW-1185">Reference proteome</keyword>
<comment type="caution">
    <text evidence="1">The sequence shown here is derived from an EMBL/GenBank/DDBJ whole genome shotgun (WGS) entry which is preliminary data.</text>
</comment>
<evidence type="ECO:0000313" key="2">
    <source>
        <dbReference type="Proteomes" id="UP001500879"/>
    </source>
</evidence>
<protein>
    <recommendedName>
        <fullName evidence="3">ESX-1 secretion-associated protein</fullName>
    </recommendedName>
</protein>
<sequence length="101" mass="10789">MADKLKATVEHIDDAGRGFHREALHLGEFKHLASPPTPGVGDAALSGALSQLSDAFGIAHELLTKLVDTHGSNLRAAATDYHDQDIDTDKVFKDLMGRAAK</sequence>